<evidence type="ECO:0000256" key="1">
    <source>
        <dbReference type="SAM" id="MobiDB-lite"/>
    </source>
</evidence>
<dbReference type="SUPFAM" id="SSF74653">
    <property type="entry name" value="TolA/TonB C-terminal domain"/>
    <property type="match status" value="1"/>
</dbReference>
<organism evidence="3 4">
    <name type="scientific">Emcibacter nanhaiensis</name>
    <dbReference type="NCBI Taxonomy" id="1505037"/>
    <lineage>
        <taxon>Bacteria</taxon>
        <taxon>Pseudomonadati</taxon>
        <taxon>Pseudomonadota</taxon>
        <taxon>Alphaproteobacteria</taxon>
        <taxon>Emcibacterales</taxon>
        <taxon>Emcibacteraceae</taxon>
        <taxon>Emcibacter</taxon>
    </lineage>
</organism>
<dbReference type="AlphaFoldDB" id="A0A501PQB2"/>
<evidence type="ECO:0000313" key="4">
    <source>
        <dbReference type="Proteomes" id="UP000319148"/>
    </source>
</evidence>
<evidence type="ECO:0000256" key="2">
    <source>
        <dbReference type="SAM" id="Phobius"/>
    </source>
</evidence>
<keyword evidence="2" id="KW-0472">Membrane</keyword>
<protein>
    <recommendedName>
        <fullName evidence="5">Cell envelope biogenesis protein TolA</fullName>
    </recommendedName>
</protein>
<gene>
    <name evidence="3" type="ORF">FIV46_07175</name>
</gene>
<feature type="transmembrane region" description="Helical" evidence="2">
    <location>
        <begin position="6"/>
        <end position="26"/>
    </location>
</feature>
<evidence type="ECO:0008006" key="5">
    <source>
        <dbReference type="Google" id="ProtNLM"/>
    </source>
</evidence>
<keyword evidence="2" id="KW-1133">Transmembrane helix</keyword>
<dbReference type="Gene3D" id="3.30.1150.10">
    <property type="match status" value="1"/>
</dbReference>
<dbReference type="EMBL" id="VFIY01000005">
    <property type="protein sequence ID" value="TPD61976.1"/>
    <property type="molecule type" value="Genomic_DNA"/>
</dbReference>
<reference evidence="4" key="1">
    <citation type="submission" date="2019-06" db="EMBL/GenBank/DDBJ databases">
        <title>The complete genome of Emcibacter congregatus ZYLT.</title>
        <authorList>
            <person name="Zhao Z."/>
        </authorList>
    </citation>
    <scope>NUCLEOTIDE SEQUENCE [LARGE SCALE GENOMIC DNA]</scope>
    <source>
        <strain evidence="4">MCCC 1A06723</strain>
    </source>
</reference>
<feature type="compositionally biased region" description="Basic and acidic residues" evidence="1">
    <location>
        <begin position="93"/>
        <end position="106"/>
    </location>
</feature>
<sequence length="277" mass="31658">MRDALIISGLMHVMLIVVAVVGLPALRDETQTEMTIIPVEMVKIGEEQKLKIEPPKAEKKAEEKKEEKKKPTRKVEMPPEPPKMASDMPLPDVKQKPATKPEKKPEPQQVATRAPKVTPKAKPRPPSRFQISKVAALLDKRQEEEKSIGDILEEKGYDQPQPMTQIEIEQQMMTLGQAVAKQIYDRKCWNVPAGARDAENLLIIVQVWLRPDGTMARPPEVKDQGRMNQPGQEFYRTAAESALRAVRKCVPYELPKEKYELWREMELYFDPKEFLTG</sequence>
<feature type="compositionally biased region" description="Basic and acidic residues" evidence="1">
    <location>
        <begin position="53"/>
        <end position="77"/>
    </location>
</feature>
<dbReference type="OrthoDB" id="7161229at2"/>
<evidence type="ECO:0000313" key="3">
    <source>
        <dbReference type="EMBL" id="TPD61976.1"/>
    </source>
</evidence>
<keyword evidence="4" id="KW-1185">Reference proteome</keyword>
<accession>A0A501PQB2</accession>
<dbReference type="Proteomes" id="UP000319148">
    <property type="component" value="Unassembled WGS sequence"/>
</dbReference>
<feature type="region of interest" description="Disordered" evidence="1">
    <location>
        <begin position="53"/>
        <end position="129"/>
    </location>
</feature>
<proteinExistence type="predicted"/>
<comment type="caution">
    <text evidence="3">The sequence shown here is derived from an EMBL/GenBank/DDBJ whole genome shotgun (WGS) entry which is preliminary data.</text>
</comment>
<dbReference type="RefSeq" id="WP_139939883.1">
    <property type="nucleotide sequence ID" value="NZ_JBHSYP010000003.1"/>
</dbReference>
<name>A0A501PQB2_9PROT</name>
<keyword evidence="2" id="KW-0812">Transmembrane</keyword>